<evidence type="ECO:0000256" key="2">
    <source>
        <dbReference type="ARBA" id="ARBA00022694"/>
    </source>
</evidence>
<feature type="domain" description="Pseudouridine synthase I TruA alpha/beta" evidence="8">
    <location>
        <begin position="146"/>
        <end position="247"/>
    </location>
</feature>
<dbReference type="PANTHER" id="PTHR11142:SF0">
    <property type="entry name" value="TRNA PSEUDOURIDINE SYNTHASE-LIKE 1"/>
    <property type="match status" value="1"/>
</dbReference>
<evidence type="ECO:0000256" key="3">
    <source>
        <dbReference type="ARBA" id="ARBA00023235"/>
    </source>
</evidence>
<proteinExistence type="inferred from homology"/>
<dbReference type="InterPro" id="IPR001406">
    <property type="entry name" value="PsdUridine_synth_TruA"/>
</dbReference>
<dbReference type="InterPro" id="IPR020103">
    <property type="entry name" value="PsdUridine_synth_cat_dom_sf"/>
</dbReference>
<dbReference type="EMBL" id="CP011299">
    <property type="protein sequence ID" value="ANF17299.1"/>
    <property type="molecule type" value="Genomic_DNA"/>
</dbReference>
<accession>A0A172WE94</accession>
<comment type="caution">
    <text evidence="4">Lacks conserved residue(s) required for the propagation of feature annotation.</text>
</comment>
<dbReference type="GO" id="GO:0160147">
    <property type="term" value="F:tRNA pseudouridine(38-40) synthase activity"/>
    <property type="evidence" value="ECO:0007669"/>
    <property type="project" value="UniProtKB-EC"/>
</dbReference>
<comment type="similarity">
    <text evidence="1 4 7">Belongs to the tRNA pseudouridine synthase TruA family.</text>
</comment>
<dbReference type="PANTHER" id="PTHR11142">
    <property type="entry name" value="PSEUDOURIDYLATE SYNTHASE"/>
    <property type="match status" value="1"/>
</dbReference>
<dbReference type="FunFam" id="3.30.70.580:FF:000001">
    <property type="entry name" value="tRNA pseudouridine synthase A"/>
    <property type="match status" value="1"/>
</dbReference>
<organism evidence="9 10">
    <name type="scientific">Buchnera aphidicola subsp. Schlechtendalia chinensis</name>
    <dbReference type="NCBI Taxonomy" id="118110"/>
    <lineage>
        <taxon>Bacteria</taxon>
        <taxon>Pseudomonadati</taxon>
        <taxon>Pseudomonadota</taxon>
        <taxon>Gammaproteobacteria</taxon>
        <taxon>Enterobacterales</taxon>
        <taxon>Erwiniaceae</taxon>
        <taxon>Buchnera</taxon>
    </lineage>
</organism>
<comment type="catalytic activity">
    <reaction evidence="4 7">
        <text>uridine(38/39/40) in tRNA = pseudouridine(38/39/40) in tRNA</text>
        <dbReference type="Rhea" id="RHEA:22376"/>
        <dbReference type="Rhea" id="RHEA-COMP:10085"/>
        <dbReference type="Rhea" id="RHEA-COMP:10087"/>
        <dbReference type="ChEBI" id="CHEBI:65314"/>
        <dbReference type="ChEBI" id="CHEBI:65315"/>
        <dbReference type="EC" id="5.4.99.12"/>
    </reaction>
</comment>
<feature type="binding site" evidence="4 6">
    <location>
        <position position="112"/>
    </location>
    <ligand>
        <name>substrate</name>
    </ligand>
</feature>
<dbReference type="InterPro" id="IPR020095">
    <property type="entry name" value="PsdUridine_synth_TruA_C"/>
</dbReference>
<keyword evidence="2 4" id="KW-0819">tRNA processing</keyword>
<dbReference type="EC" id="5.4.99.12" evidence="4"/>
<dbReference type="Proteomes" id="UP000077654">
    <property type="component" value="Chromosome"/>
</dbReference>
<dbReference type="GO" id="GO:0031119">
    <property type="term" value="P:tRNA pseudouridine synthesis"/>
    <property type="evidence" value="ECO:0007669"/>
    <property type="project" value="UniProtKB-UniRule"/>
</dbReference>
<evidence type="ECO:0000256" key="1">
    <source>
        <dbReference type="ARBA" id="ARBA00009375"/>
    </source>
</evidence>
<feature type="active site" description="Nucleophile" evidence="4 5">
    <location>
        <position position="54"/>
    </location>
</feature>
<dbReference type="InterPro" id="IPR020097">
    <property type="entry name" value="PsdUridine_synth_TruA_a/b_dom"/>
</dbReference>
<dbReference type="CDD" id="cd02570">
    <property type="entry name" value="PseudoU_synth_EcTruA"/>
    <property type="match status" value="1"/>
</dbReference>
<evidence type="ECO:0000256" key="5">
    <source>
        <dbReference type="PIRSR" id="PIRSR001430-1"/>
    </source>
</evidence>
<dbReference type="PIRSF" id="PIRSF001430">
    <property type="entry name" value="tRNA_psdUrid_synth"/>
    <property type="match status" value="1"/>
</dbReference>
<comment type="subunit">
    <text evidence="4">Homodimer.</text>
</comment>
<reference evidence="9 10" key="1">
    <citation type="submission" date="2015-04" db="EMBL/GenBank/DDBJ databases">
        <title>Buchnera aphidicola assembly.</title>
        <authorList>
            <person name="Zhang Y."/>
        </authorList>
    </citation>
    <scope>NUCLEOTIDE SEQUENCE [LARGE SCALE GENOMIC DNA]</scope>
    <source>
        <strain evidence="9 10">SC</strain>
    </source>
</reference>
<evidence type="ECO:0000256" key="6">
    <source>
        <dbReference type="PIRSR" id="PIRSR001430-2"/>
    </source>
</evidence>
<gene>
    <name evidence="4" type="primary">truA</name>
    <name evidence="9" type="ORF">XW81_00930</name>
</gene>
<dbReference type="GO" id="GO:0003723">
    <property type="term" value="F:RNA binding"/>
    <property type="evidence" value="ECO:0007669"/>
    <property type="project" value="InterPro"/>
</dbReference>
<dbReference type="NCBIfam" id="TIGR00071">
    <property type="entry name" value="hisT_truA"/>
    <property type="match status" value="1"/>
</dbReference>
<dbReference type="Gene3D" id="3.30.70.580">
    <property type="entry name" value="Pseudouridine synthase I, catalytic domain, N-terminal subdomain"/>
    <property type="match status" value="1"/>
</dbReference>
<sequence>MHFTKFAAGIEYQGSDYHGWQRQKSVSNVQEKVETALSIIANHSITVHCAGRTDAGVHSTEQVIHFCTSSIRSYKSWIFGTNRYLPRDISILWIKEVPNVFHARYSALSRRYRYIIYNCKYRSSIFFKGLCNFYKELDIFKMHRSAQYLIGEHDFTSFRSVNCQSVTPVRKIIFINVFSVRQLVVIDIKASSFLHHMVRNIASCLIDVGVSKYNEYWIKKLLLLKNRKLASPTARPEGLYLVKVEYPNFFNLPNYAVGPFFLYKK</sequence>
<evidence type="ECO:0000313" key="10">
    <source>
        <dbReference type="Proteomes" id="UP000077654"/>
    </source>
</evidence>
<keyword evidence="10" id="KW-1185">Reference proteome</keyword>
<dbReference type="InterPro" id="IPR020094">
    <property type="entry name" value="TruA/RsuA/RluB/E/F_N"/>
</dbReference>
<evidence type="ECO:0000313" key="9">
    <source>
        <dbReference type="EMBL" id="ANF17299.1"/>
    </source>
</evidence>
<dbReference type="AlphaFoldDB" id="A0A172WE94"/>
<keyword evidence="3 4" id="KW-0413">Isomerase</keyword>
<dbReference type="Pfam" id="PF01416">
    <property type="entry name" value="PseudoU_synth_1"/>
    <property type="match status" value="2"/>
</dbReference>
<dbReference type="HAMAP" id="MF_00171">
    <property type="entry name" value="TruA"/>
    <property type="match status" value="1"/>
</dbReference>
<protein>
    <recommendedName>
        <fullName evidence="4">tRNA pseudouridine synthase A</fullName>
        <ecNumber evidence="4">5.4.99.12</ecNumber>
    </recommendedName>
    <alternativeName>
        <fullName evidence="4">tRNA pseudouridine(38-40) synthase</fullName>
    </alternativeName>
    <alternativeName>
        <fullName evidence="4">tRNA pseudouridylate synthase I</fullName>
    </alternativeName>
    <alternativeName>
        <fullName evidence="4">tRNA-uridine isomerase I</fullName>
    </alternativeName>
</protein>
<evidence type="ECO:0000256" key="7">
    <source>
        <dbReference type="RuleBase" id="RU003792"/>
    </source>
</evidence>
<comment type="function">
    <text evidence="4">Formation of pseudouridine at positions 38, 39 and 40 in the anticodon stem and loop of transfer RNAs.</text>
</comment>
<dbReference type="Gene3D" id="3.30.70.660">
    <property type="entry name" value="Pseudouridine synthase I, catalytic domain, C-terminal subdomain"/>
    <property type="match status" value="1"/>
</dbReference>
<feature type="domain" description="Pseudouridine synthase I TruA alpha/beta" evidence="8">
    <location>
        <begin position="10"/>
        <end position="106"/>
    </location>
</feature>
<name>A0A172WE94_BUCSC</name>
<dbReference type="STRING" id="118110.XW81_00930"/>
<dbReference type="PATRIC" id="fig|118110.3.peg.185"/>
<evidence type="ECO:0000259" key="8">
    <source>
        <dbReference type="Pfam" id="PF01416"/>
    </source>
</evidence>
<evidence type="ECO:0000256" key="4">
    <source>
        <dbReference type="HAMAP-Rule" id="MF_00171"/>
    </source>
</evidence>
<dbReference type="SUPFAM" id="SSF55120">
    <property type="entry name" value="Pseudouridine synthase"/>
    <property type="match status" value="1"/>
</dbReference>